<evidence type="ECO:0000313" key="8">
    <source>
        <dbReference type="Proteomes" id="UP000188604"/>
    </source>
</evidence>
<gene>
    <name evidence="7" type="ORF">A0U93_14485</name>
</gene>
<dbReference type="Pfam" id="PF00440">
    <property type="entry name" value="TetR_N"/>
    <property type="match status" value="1"/>
</dbReference>
<organism evidence="7 8">
    <name type="scientific">Neoasaia chiangmaiensis</name>
    <dbReference type="NCBI Taxonomy" id="320497"/>
    <lineage>
        <taxon>Bacteria</taxon>
        <taxon>Pseudomonadati</taxon>
        <taxon>Pseudomonadota</taxon>
        <taxon>Alphaproteobacteria</taxon>
        <taxon>Acetobacterales</taxon>
        <taxon>Acetobacteraceae</taxon>
        <taxon>Neoasaia</taxon>
    </lineage>
</organism>
<sequence>MVGSRASDPALIHDHGESSGRRSCGRPPVLCDEMRRKKIMDATTETLIEFGYQATSMDRIAHSSGMSKKTLYQMFSSKQELLEALLTERLFNTRLSSLPLIGETAEARLVYGMQRLTDEFLRDDRICLLRVVVTEVSRIPEIGDFMQTYFTSNSRSFPLYIWLRQLEDEKLIVLNDLEADADRLFGMTIGLLTIKELTRCKPRLSNCERASHIIESVRFFLRACSQSAPRHVSAA</sequence>
<dbReference type="GO" id="GO:0003700">
    <property type="term" value="F:DNA-binding transcription factor activity"/>
    <property type="evidence" value="ECO:0007669"/>
    <property type="project" value="TreeGrafter"/>
</dbReference>
<accession>A0A1U9KSX5</accession>
<feature type="domain" description="HTH tetR-type" evidence="6">
    <location>
        <begin position="33"/>
        <end position="93"/>
    </location>
</feature>
<feature type="compositionally biased region" description="Basic and acidic residues" evidence="5">
    <location>
        <begin position="11"/>
        <end position="20"/>
    </location>
</feature>
<feature type="region of interest" description="Disordered" evidence="5">
    <location>
        <begin position="1"/>
        <end position="28"/>
    </location>
</feature>
<dbReference type="Proteomes" id="UP000188604">
    <property type="component" value="Chromosome"/>
</dbReference>
<dbReference type="PANTHER" id="PTHR30055">
    <property type="entry name" value="HTH-TYPE TRANSCRIPTIONAL REGULATOR RUTR"/>
    <property type="match status" value="1"/>
</dbReference>
<dbReference type="PROSITE" id="PS50977">
    <property type="entry name" value="HTH_TETR_2"/>
    <property type="match status" value="1"/>
</dbReference>
<dbReference type="EMBL" id="CP014691">
    <property type="protein sequence ID" value="AQS88926.1"/>
    <property type="molecule type" value="Genomic_DNA"/>
</dbReference>
<dbReference type="AlphaFoldDB" id="A0A1U9KSX5"/>
<dbReference type="PANTHER" id="PTHR30055:SF234">
    <property type="entry name" value="HTH-TYPE TRANSCRIPTIONAL REGULATOR BETI"/>
    <property type="match status" value="1"/>
</dbReference>
<keyword evidence="1" id="KW-0805">Transcription regulation</keyword>
<dbReference type="Gene3D" id="1.10.357.10">
    <property type="entry name" value="Tetracycline Repressor, domain 2"/>
    <property type="match status" value="1"/>
</dbReference>
<evidence type="ECO:0000256" key="1">
    <source>
        <dbReference type="ARBA" id="ARBA00023015"/>
    </source>
</evidence>
<evidence type="ECO:0000256" key="4">
    <source>
        <dbReference type="PROSITE-ProRule" id="PRU00335"/>
    </source>
</evidence>
<evidence type="ECO:0000256" key="5">
    <source>
        <dbReference type="SAM" id="MobiDB-lite"/>
    </source>
</evidence>
<dbReference type="InterPro" id="IPR009057">
    <property type="entry name" value="Homeodomain-like_sf"/>
</dbReference>
<keyword evidence="8" id="KW-1185">Reference proteome</keyword>
<proteinExistence type="predicted"/>
<dbReference type="PRINTS" id="PR00455">
    <property type="entry name" value="HTHTETR"/>
</dbReference>
<evidence type="ECO:0000256" key="2">
    <source>
        <dbReference type="ARBA" id="ARBA00023125"/>
    </source>
</evidence>
<dbReference type="STRING" id="320497.A0U93_14485"/>
<protein>
    <recommendedName>
        <fullName evidence="6">HTH tetR-type domain-containing protein</fullName>
    </recommendedName>
</protein>
<dbReference type="SUPFAM" id="SSF46689">
    <property type="entry name" value="Homeodomain-like"/>
    <property type="match status" value="1"/>
</dbReference>
<dbReference type="KEGG" id="nch:A0U93_14485"/>
<evidence type="ECO:0000256" key="3">
    <source>
        <dbReference type="ARBA" id="ARBA00023163"/>
    </source>
</evidence>
<keyword evidence="3" id="KW-0804">Transcription</keyword>
<dbReference type="InterPro" id="IPR039536">
    <property type="entry name" value="TetR_C_Proteobacteria"/>
</dbReference>
<dbReference type="InterPro" id="IPR050109">
    <property type="entry name" value="HTH-type_TetR-like_transc_reg"/>
</dbReference>
<reference evidence="7 8" key="1">
    <citation type="submission" date="2016-03" db="EMBL/GenBank/DDBJ databases">
        <title>Acetic acid bacteria sequencing.</title>
        <authorList>
            <person name="Brandt J."/>
            <person name="Jakob F."/>
            <person name="Vogel R.F."/>
        </authorList>
    </citation>
    <scope>NUCLEOTIDE SEQUENCE [LARGE SCALE GENOMIC DNA]</scope>
    <source>
        <strain evidence="7 8">NBRC 101099</strain>
    </source>
</reference>
<dbReference type="OrthoDB" id="7584337at2"/>
<dbReference type="Pfam" id="PF14246">
    <property type="entry name" value="TetR_C_7"/>
    <property type="match status" value="1"/>
</dbReference>
<evidence type="ECO:0000259" key="6">
    <source>
        <dbReference type="PROSITE" id="PS50977"/>
    </source>
</evidence>
<feature type="DNA-binding region" description="H-T-H motif" evidence="4">
    <location>
        <begin position="56"/>
        <end position="75"/>
    </location>
</feature>
<dbReference type="GO" id="GO:0000976">
    <property type="term" value="F:transcription cis-regulatory region binding"/>
    <property type="evidence" value="ECO:0007669"/>
    <property type="project" value="TreeGrafter"/>
</dbReference>
<dbReference type="InterPro" id="IPR001647">
    <property type="entry name" value="HTH_TetR"/>
</dbReference>
<name>A0A1U9KSX5_9PROT</name>
<keyword evidence="2 4" id="KW-0238">DNA-binding</keyword>
<evidence type="ECO:0000313" key="7">
    <source>
        <dbReference type="EMBL" id="AQS88926.1"/>
    </source>
</evidence>